<evidence type="ECO:0000313" key="1">
    <source>
        <dbReference type="EMBL" id="MDK7356308.1"/>
    </source>
</evidence>
<dbReference type="AlphaFoldDB" id="A0AAJ1Q8A7"/>
<name>A0AAJ1Q8A7_9FIRM</name>
<sequence length="101" mass="11787">MRQIKCPDCNETCIKHGVLKSGSQRWFCKHCKVAFTVKINNLSKELNLFLNWLFSTDIQADMPGKGRTFRRKTAKFWSIWPLPPKVEEVHDVVYLDGIYLA</sequence>
<gene>
    <name evidence="1" type="ORF">QP520_01485</name>
</gene>
<evidence type="ECO:0000313" key="2">
    <source>
        <dbReference type="Proteomes" id="UP001236274"/>
    </source>
</evidence>
<organism evidence="1 2">
    <name type="scientific">Veillonella atypica</name>
    <dbReference type="NCBI Taxonomy" id="39777"/>
    <lineage>
        <taxon>Bacteria</taxon>
        <taxon>Bacillati</taxon>
        <taxon>Bacillota</taxon>
        <taxon>Negativicutes</taxon>
        <taxon>Veillonellales</taxon>
        <taxon>Veillonellaceae</taxon>
        <taxon>Veillonella</taxon>
    </lineage>
</organism>
<accession>A0AAJ1Q8A7</accession>
<dbReference type="EMBL" id="JASORJ010000002">
    <property type="protein sequence ID" value="MDK7356308.1"/>
    <property type="molecule type" value="Genomic_DNA"/>
</dbReference>
<proteinExistence type="predicted"/>
<feature type="non-terminal residue" evidence="1">
    <location>
        <position position="101"/>
    </location>
</feature>
<reference evidence="1" key="1">
    <citation type="submission" date="2023-05" db="EMBL/GenBank/DDBJ databases">
        <title>Cataloging the Phylogenetic Diversity of Human Bladder Bacteria.</title>
        <authorList>
            <person name="Du J."/>
        </authorList>
    </citation>
    <scope>NUCLEOTIDE SEQUENCE</scope>
    <source>
        <strain evidence="1">UMB10101</strain>
    </source>
</reference>
<protein>
    <submittedName>
        <fullName evidence="1">IS256 family transposase</fullName>
    </submittedName>
</protein>
<dbReference type="Proteomes" id="UP001236274">
    <property type="component" value="Unassembled WGS sequence"/>
</dbReference>
<comment type="caution">
    <text evidence="1">The sequence shown here is derived from an EMBL/GenBank/DDBJ whole genome shotgun (WGS) entry which is preliminary data.</text>
</comment>